<dbReference type="EC" id="2.4.1.-" evidence="24"/>
<keyword evidence="9 24" id="KW-1133">Transmembrane helix</keyword>
<comment type="caution">
    <text evidence="24">Lacks conserved residue(s) required for the propagation of feature annotation.</text>
</comment>
<keyword evidence="6 24" id="KW-0808">Transferase</keyword>
<evidence type="ECO:0000256" key="15">
    <source>
        <dbReference type="ARBA" id="ARBA00029329"/>
    </source>
</evidence>
<gene>
    <name evidence="27" type="ORF">P4O66_003669</name>
</gene>
<name>A0AAD9E550_9TELE</name>
<dbReference type="Pfam" id="PF17039">
    <property type="entry name" value="Glyco_tran_10_N"/>
    <property type="match status" value="1"/>
</dbReference>
<evidence type="ECO:0000313" key="28">
    <source>
        <dbReference type="Proteomes" id="UP001239994"/>
    </source>
</evidence>
<evidence type="ECO:0000256" key="17">
    <source>
        <dbReference type="ARBA" id="ARBA00036234"/>
    </source>
</evidence>
<dbReference type="Proteomes" id="UP001239994">
    <property type="component" value="Unassembled WGS sequence"/>
</dbReference>
<dbReference type="PANTHER" id="PTHR11929">
    <property type="entry name" value="ALPHA- 1,3 -FUCOSYLTRANSFERASE"/>
    <property type="match status" value="1"/>
</dbReference>
<evidence type="ECO:0000256" key="18">
    <source>
        <dbReference type="ARBA" id="ARBA00036295"/>
    </source>
</evidence>
<comment type="catalytic activity">
    <reaction evidence="23">
        <text>an alpha-L-Fuc-(1-&gt;2)-beta-D-Gal-(1-&gt;4)-beta-D-GlcNAc derivative + GDP-beta-L-fucose = an alpha-L-Fuc-(1-&gt;2)-beta-D-Gal-(1-&gt;4)-[alpha-L-Fuc-(1-&gt;3)]-beta-D-GlcNAc derivative + GDP + H(+)</text>
        <dbReference type="Rhea" id="RHEA:77191"/>
        <dbReference type="ChEBI" id="CHEBI:15378"/>
        <dbReference type="ChEBI" id="CHEBI:57273"/>
        <dbReference type="ChEBI" id="CHEBI:58189"/>
        <dbReference type="ChEBI" id="CHEBI:133510"/>
        <dbReference type="ChEBI" id="CHEBI:195560"/>
    </reaction>
    <physiologicalReaction direction="left-to-right" evidence="23">
        <dbReference type="Rhea" id="RHEA:77192"/>
    </physiologicalReaction>
</comment>
<keyword evidence="12 24" id="KW-0472">Membrane</keyword>
<dbReference type="InterPro" id="IPR031481">
    <property type="entry name" value="Glyco_tran_10_N"/>
</dbReference>
<comment type="catalytic activity">
    <reaction evidence="22">
        <text>beta-D-Gal-(1-&gt;4)-beta-D-GlcNAc-(1-&gt;3)-beta-D-Gal-(1-&gt;4)-D-Glc + GDP-beta-L-fucose = beta-D-Gal-(1-&gt;4)-[alpha-L-Fuc-(1-&gt;3)]-beta-D-GlcNAc-(1-&gt;3)-beta-D-Gal-(1-&gt;4)-D-Glc + GDP + H(+)</text>
        <dbReference type="Rhea" id="RHEA:77187"/>
        <dbReference type="ChEBI" id="CHEBI:15378"/>
        <dbReference type="ChEBI" id="CHEBI:57273"/>
        <dbReference type="ChEBI" id="CHEBI:58189"/>
        <dbReference type="ChEBI" id="CHEBI:60239"/>
        <dbReference type="ChEBI" id="CHEBI:61352"/>
    </reaction>
    <physiologicalReaction direction="left-to-right" evidence="22">
        <dbReference type="Rhea" id="RHEA:77188"/>
    </physiologicalReaction>
</comment>
<evidence type="ECO:0000256" key="10">
    <source>
        <dbReference type="ARBA" id="ARBA00023034"/>
    </source>
</evidence>
<evidence type="ECO:0000256" key="6">
    <source>
        <dbReference type="ARBA" id="ARBA00022679"/>
    </source>
</evidence>
<evidence type="ECO:0000256" key="16">
    <source>
        <dbReference type="ARBA" id="ARBA00036053"/>
    </source>
</evidence>
<comment type="catalytic activity">
    <reaction evidence="18">
        <text>alpha-N-glycoloylneuraminosyl-(2-&gt;3)-beta-D-galactosyl-(1-&gt;4)-N-acetyl-beta-D-glucosaminyl-(1-&gt;3)-beta-D-galactosyl-(1-&gt;4)-N-acetyl-beta-D-glucosaminyl-(1-&gt;3)-beta-D-galactosyl-(1-&gt;4)-beta-D-glucosyl-(1&lt;-&gt;1')-ceramide + GDP-beta-L-fucose = alpha-N-glycoloylneuraminosyl-(2-&gt;3)-beta-D-galactosyl-(1-&gt;4)-N-acetyl-beta-D-glucosaminyl-(1-&gt;3)-beta-D-galactosyl-(1-&gt;4)-[alpha-L-fucosyl-(1-&gt;3)]-N-acetyl-beta-D-glucosaminyl-(1-&gt;3)-beta-D-galactosyl-(1-&gt;4)-beta-D-glucosyl-(1&lt;-&gt;1')-ceramide + GDP + H(+)</text>
        <dbReference type="Rhea" id="RHEA:48388"/>
        <dbReference type="ChEBI" id="CHEBI:15378"/>
        <dbReference type="ChEBI" id="CHEBI:57273"/>
        <dbReference type="ChEBI" id="CHEBI:58189"/>
        <dbReference type="ChEBI" id="CHEBI:90383"/>
        <dbReference type="ChEBI" id="CHEBI:90384"/>
    </reaction>
    <physiologicalReaction direction="left-to-right" evidence="18">
        <dbReference type="Rhea" id="RHEA:48389"/>
    </physiologicalReaction>
</comment>
<dbReference type="EMBL" id="JAROKS010000003">
    <property type="protein sequence ID" value="KAK1804829.1"/>
    <property type="molecule type" value="Genomic_DNA"/>
</dbReference>
<dbReference type="GO" id="GO:0017083">
    <property type="term" value="F:4-galactosyl-N-acetylglucosaminide 3-alpha-L-fucosyltransferase activity"/>
    <property type="evidence" value="ECO:0007669"/>
    <property type="project" value="UniProtKB-EC"/>
</dbReference>
<evidence type="ECO:0000256" key="19">
    <source>
        <dbReference type="ARBA" id="ARBA00036481"/>
    </source>
</evidence>
<evidence type="ECO:0000256" key="7">
    <source>
        <dbReference type="ARBA" id="ARBA00022692"/>
    </source>
</evidence>
<feature type="domain" description="Fucosyltransferase N-terminal" evidence="26">
    <location>
        <begin position="201"/>
        <end position="306"/>
    </location>
</feature>
<sequence>MRDYSLALVFLWQSDKETFVERVSLIQLKSYKTVTHHYSSIKRPGFSTLLLVRMDYEDQSLSTHHRTCVRGDPLSFSKSLLQLLPLFAFVCFGLFIMYPRPVLVPPYQLPGKEGSSASLPPQTPKGLQTALQAHKMPFASCPATLRHLVVGILLLGSFITIFFVYIKPSSVWLSVHSQSALEPLKLKTSTPTKTDMKPELVLVLIWLWPFGQAYDLDSCSALFNIQGCSLTADHDLYNKSVGVVIHHRDISRDLSNLPPSTRPPFQKWIWMNLESPSHSPKIPGLGKLFNLTLNYRGDADIQVPYGSIVPALQEEEFVLPRKTKLVCWVVSNWNPDHARVKYYSELTKHIAIHTYGQAFGEYIVDKDFSSTIASCKFYLSFENSIHRDYITEKMYNPLSMGSVPIALGPSRQNYESFVPGDAFIHVDDFLSPRDLAEHLLLLDTHDELYLNYFAWRRHFKTDRQIVETASEAGENGPARAISALQDCFEQTTWITLNEVATDGDTVNLEEYTTSGTGYISKCIDDVTVSKTIITCHNKKPWMTAKVRMLVRTCDFRAGDKEALSKARAKLSCAIREAKHAHTQRIHGHFKDTDALNDFYARFEAQNNIAAEKSFPPLNDQVLCLTVADVRRTLRGVNPWKAADPDNIPDRVPRECVDQLADVLTDIFNISLSCTIVPTCFKTTTILPMPKKPTVLCLNGYRPVTLT</sequence>
<evidence type="ECO:0000259" key="26">
    <source>
        <dbReference type="Pfam" id="PF17039"/>
    </source>
</evidence>
<evidence type="ECO:0000256" key="13">
    <source>
        <dbReference type="ARBA" id="ARBA00023157"/>
    </source>
</evidence>
<dbReference type="InterPro" id="IPR001503">
    <property type="entry name" value="Glyco_trans_10"/>
</dbReference>
<keyword evidence="28" id="KW-1185">Reference proteome</keyword>
<comment type="subunit">
    <text evidence="4">Homodimer.</text>
</comment>
<dbReference type="Pfam" id="PF00852">
    <property type="entry name" value="Glyco_transf_10"/>
    <property type="match status" value="1"/>
</dbReference>
<comment type="catalytic activity">
    <reaction evidence="17">
        <text>an alpha-Neu5Ac-(2-&gt;3)-beta-D-Gal-(1-&gt;4)-beta-D-GlcNAc-(1-&gt;3)-beta-D-Gal-(1-&gt;4)-beta-D-GlcNAc derivative + GDP-beta-L-fucose = an alpha-Neu5Ac-(2-&gt;3)-beta-D-Gal-(1-&gt;4)-beta-D-GlcNAc-(1-&gt;3)-beta-D-Gal-(1-&gt;4)-[alpha-L-Fuc-(1-&gt;3)]-beta-D-GlcNAc derivative + GDP + H(+)</text>
        <dbReference type="Rhea" id="RHEA:68044"/>
        <dbReference type="ChEBI" id="CHEBI:15378"/>
        <dbReference type="ChEBI" id="CHEBI:57273"/>
        <dbReference type="ChEBI" id="CHEBI:58189"/>
        <dbReference type="ChEBI" id="CHEBI:145343"/>
        <dbReference type="ChEBI" id="CHEBI:176900"/>
    </reaction>
    <physiologicalReaction direction="left-to-right" evidence="17">
        <dbReference type="Rhea" id="RHEA:68045"/>
    </physiologicalReaction>
</comment>
<dbReference type="SUPFAM" id="SSF53756">
    <property type="entry name" value="UDP-Glycosyltransferase/glycogen phosphorylase"/>
    <property type="match status" value="1"/>
</dbReference>
<evidence type="ECO:0000256" key="3">
    <source>
        <dbReference type="ARBA" id="ARBA00008919"/>
    </source>
</evidence>
<evidence type="ECO:0000256" key="11">
    <source>
        <dbReference type="ARBA" id="ARBA00023098"/>
    </source>
</evidence>
<evidence type="ECO:0000256" key="20">
    <source>
        <dbReference type="ARBA" id="ARBA00036757"/>
    </source>
</evidence>
<comment type="catalytic activity">
    <reaction evidence="15">
        <text>a beta-D-galactosyl-(1-&gt;4)-N-acetyl-beta-D-glucosaminyl derivative + GDP-beta-L-fucose = a beta-D-galactosyl-(1-&gt;4)-[alpha-L-fucosyl-(1-&gt;3)]-N-acetyl-beta-D-glucosaminyl derivative + GDP + H(+)</text>
        <dbReference type="Rhea" id="RHEA:14257"/>
        <dbReference type="ChEBI" id="CHEBI:15378"/>
        <dbReference type="ChEBI" id="CHEBI:57273"/>
        <dbReference type="ChEBI" id="CHEBI:58189"/>
        <dbReference type="ChEBI" id="CHEBI:133507"/>
        <dbReference type="ChEBI" id="CHEBI:137941"/>
        <dbReference type="EC" id="2.4.1.152"/>
    </reaction>
    <physiologicalReaction direction="left-to-right" evidence="15">
        <dbReference type="Rhea" id="RHEA:14258"/>
    </physiologicalReaction>
</comment>
<keyword evidence="7 24" id="KW-0812">Transmembrane</keyword>
<reference evidence="27" key="1">
    <citation type="submission" date="2023-03" db="EMBL/GenBank/DDBJ databases">
        <title>Electrophorus voltai genome.</title>
        <authorList>
            <person name="Bian C."/>
        </authorList>
    </citation>
    <scope>NUCLEOTIDE SEQUENCE</scope>
    <source>
        <strain evidence="27">CB-2022</strain>
        <tissue evidence="27">Muscle</tissue>
    </source>
</reference>
<comment type="catalytic activity">
    <reaction evidence="16">
        <text>alpha-D-galactosyl-(1-&gt;3)-beta-D-galactosyl-(1-&gt;4)-N-acetyl-beta-D-glucosaminyl-(1-&gt;3)-beta-D-galactosyl-(1-&gt;4)-beta-D-glucosyl-(1&lt;-&gt;1')-ceramide + GDP-beta-L-fucose = a neolactoside IV(3)-alpha-Gal,III(3)-alpha-Fuc-nLc4Cer + GDP + H(+)</text>
        <dbReference type="Rhea" id="RHEA:48380"/>
        <dbReference type="ChEBI" id="CHEBI:15378"/>
        <dbReference type="ChEBI" id="CHEBI:57273"/>
        <dbReference type="ChEBI" id="CHEBI:58189"/>
        <dbReference type="ChEBI" id="CHEBI:90380"/>
        <dbReference type="ChEBI" id="CHEBI:90381"/>
    </reaction>
    <physiologicalReaction direction="left-to-right" evidence="16">
        <dbReference type="Rhea" id="RHEA:48381"/>
    </physiologicalReaction>
</comment>
<organism evidence="27 28">
    <name type="scientific">Electrophorus voltai</name>
    <dbReference type="NCBI Taxonomy" id="2609070"/>
    <lineage>
        <taxon>Eukaryota</taxon>
        <taxon>Metazoa</taxon>
        <taxon>Chordata</taxon>
        <taxon>Craniata</taxon>
        <taxon>Vertebrata</taxon>
        <taxon>Euteleostomi</taxon>
        <taxon>Actinopterygii</taxon>
        <taxon>Neopterygii</taxon>
        <taxon>Teleostei</taxon>
        <taxon>Ostariophysi</taxon>
        <taxon>Gymnotiformes</taxon>
        <taxon>Gymnotoidei</taxon>
        <taxon>Gymnotidae</taxon>
        <taxon>Electrophorus</taxon>
    </lineage>
</organism>
<keyword evidence="13" id="KW-1015">Disulfide bond</keyword>
<comment type="similarity">
    <text evidence="3 24">Belongs to the glycosyltransferase 10 family.</text>
</comment>
<evidence type="ECO:0000259" key="25">
    <source>
        <dbReference type="Pfam" id="PF00852"/>
    </source>
</evidence>
<dbReference type="Gene3D" id="3.40.50.11660">
    <property type="entry name" value="Glycosyl transferase family 10, C-terminal domain"/>
    <property type="match status" value="1"/>
</dbReference>
<protein>
    <recommendedName>
        <fullName evidence="24">Fucosyltransferase</fullName>
        <ecNumber evidence="24">2.4.1.-</ecNumber>
    </recommendedName>
</protein>
<evidence type="ECO:0000313" key="27">
    <source>
        <dbReference type="EMBL" id="KAK1804829.1"/>
    </source>
</evidence>
<evidence type="ECO:0000256" key="21">
    <source>
        <dbReference type="ARBA" id="ARBA00037848"/>
    </source>
</evidence>
<evidence type="ECO:0000256" key="9">
    <source>
        <dbReference type="ARBA" id="ARBA00022989"/>
    </source>
</evidence>
<evidence type="ECO:0000256" key="4">
    <source>
        <dbReference type="ARBA" id="ARBA00011738"/>
    </source>
</evidence>
<evidence type="ECO:0000256" key="14">
    <source>
        <dbReference type="ARBA" id="ARBA00023180"/>
    </source>
</evidence>
<keyword evidence="10 24" id="KW-0333">Golgi apparatus</keyword>
<comment type="pathway">
    <text evidence="1">Protein modification; protein glycosylation.</text>
</comment>
<comment type="pathway">
    <text evidence="2">Glycolipid biosynthesis.</text>
</comment>
<evidence type="ECO:0000256" key="5">
    <source>
        <dbReference type="ARBA" id="ARBA00022676"/>
    </source>
</evidence>
<dbReference type="GO" id="GO:0006629">
    <property type="term" value="P:lipid metabolic process"/>
    <property type="evidence" value="ECO:0007669"/>
    <property type="project" value="UniProtKB-KW"/>
</dbReference>
<evidence type="ECO:0000256" key="22">
    <source>
        <dbReference type="ARBA" id="ARBA00043828"/>
    </source>
</evidence>
<dbReference type="InterPro" id="IPR055270">
    <property type="entry name" value="Glyco_tran_10_C"/>
</dbReference>
<evidence type="ECO:0000256" key="8">
    <source>
        <dbReference type="ARBA" id="ARBA00022968"/>
    </source>
</evidence>
<comment type="subcellular location">
    <subcellularLocation>
        <location evidence="24">Golgi apparatus</location>
        <location evidence="24">Golgi stack membrane</location>
        <topology evidence="24">Single-pass type II membrane protein</topology>
    </subcellularLocation>
    <subcellularLocation>
        <location evidence="21">Golgi apparatus</location>
        <location evidence="21">trans-Golgi network membrane</location>
        <topology evidence="21">Single-pass type II membrane protein</topology>
    </subcellularLocation>
</comment>
<comment type="catalytic activity">
    <reaction evidence="20">
        <text>a neolactoside nLc4Cer + GDP-beta-L-fucose = a neolactoside III(3)-alpha-Fuc-nLc4Cer + GDP + H(+)</text>
        <dbReference type="Rhea" id="RHEA:48376"/>
        <dbReference type="ChEBI" id="CHEBI:15378"/>
        <dbReference type="ChEBI" id="CHEBI:57273"/>
        <dbReference type="ChEBI" id="CHEBI:58189"/>
        <dbReference type="ChEBI" id="CHEBI:90376"/>
        <dbReference type="ChEBI" id="CHEBI:90379"/>
    </reaction>
    <physiologicalReaction direction="left-to-right" evidence="20">
        <dbReference type="Rhea" id="RHEA:48377"/>
    </physiologicalReaction>
</comment>
<keyword evidence="5 24" id="KW-0328">Glycosyltransferase</keyword>
<comment type="catalytic activity">
    <reaction evidence="19">
        <text>an N-acetyl-alpha-neuraminyl-(2-&gt;3)-beta-D-galactosyl-(1-&gt;4)-N-acetyl-beta-D-glucosaminyl derivative + GDP-beta-L-fucose = an alpha-Neu5Ac-(2-&gt;3)-beta-D-Gal-(1-&gt;4)-[alpha-L-Fuc-(1-&gt;3)]-beta-D-GlcNAc derivative + GDP + H(+)</text>
        <dbReference type="Rhea" id="RHEA:56076"/>
        <dbReference type="ChEBI" id="CHEBI:15378"/>
        <dbReference type="ChEBI" id="CHEBI:57273"/>
        <dbReference type="ChEBI" id="CHEBI:58189"/>
        <dbReference type="ChEBI" id="CHEBI:136545"/>
        <dbReference type="ChEBI" id="CHEBI:139509"/>
    </reaction>
    <physiologicalReaction direction="left-to-right" evidence="19">
        <dbReference type="Rhea" id="RHEA:56077"/>
    </physiologicalReaction>
</comment>
<accession>A0AAD9E550</accession>
<proteinExistence type="inferred from homology"/>
<feature type="transmembrane region" description="Helical" evidence="24">
    <location>
        <begin position="145"/>
        <end position="166"/>
    </location>
</feature>
<evidence type="ECO:0000256" key="12">
    <source>
        <dbReference type="ARBA" id="ARBA00023136"/>
    </source>
</evidence>
<dbReference type="GO" id="GO:0032580">
    <property type="term" value="C:Golgi cisterna membrane"/>
    <property type="evidence" value="ECO:0007669"/>
    <property type="project" value="UniProtKB-SubCell"/>
</dbReference>
<feature type="transmembrane region" description="Helical" evidence="24">
    <location>
        <begin position="80"/>
        <end position="98"/>
    </location>
</feature>
<comment type="caution">
    <text evidence="27">The sequence shown here is derived from an EMBL/GenBank/DDBJ whole genome shotgun (WGS) entry which is preliminary data.</text>
</comment>
<evidence type="ECO:0000256" key="1">
    <source>
        <dbReference type="ARBA" id="ARBA00004922"/>
    </source>
</evidence>
<feature type="domain" description="Fucosyltransferase C-terminal" evidence="25">
    <location>
        <begin position="320"/>
        <end position="469"/>
    </location>
</feature>
<evidence type="ECO:0000256" key="24">
    <source>
        <dbReference type="RuleBase" id="RU003832"/>
    </source>
</evidence>
<keyword evidence="14" id="KW-0325">Glycoprotein</keyword>
<dbReference type="InterPro" id="IPR038577">
    <property type="entry name" value="GT10-like_C_sf"/>
</dbReference>
<evidence type="ECO:0000256" key="2">
    <source>
        <dbReference type="ARBA" id="ARBA00004934"/>
    </source>
</evidence>
<dbReference type="AlphaFoldDB" id="A0AAD9E550"/>
<keyword evidence="11" id="KW-0443">Lipid metabolism</keyword>
<dbReference type="FunFam" id="3.40.50.11660:FF:000001">
    <property type="entry name" value="alpha-(1,3)-fucosyltransferase 9"/>
    <property type="match status" value="1"/>
</dbReference>
<dbReference type="PANTHER" id="PTHR11929:SF10">
    <property type="entry name" value="4-GALACTOSYL-N-ACETYLGLUCOSAMINIDE 3-ALPHA-L-FUCOSYLTRANSFERASE 9"/>
    <property type="match status" value="1"/>
</dbReference>
<evidence type="ECO:0000256" key="23">
    <source>
        <dbReference type="ARBA" id="ARBA00043838"/>
    </source>
</evidence>
<keyword evidence="8" id="KW-0735">Signal-anchor</keyword>